<dbReference type="PANTHER" id="PTHR22835">
    <property type="entry name" value="ZINC FINGER FYVE DOMAIN CONTAINING PROTEIN"/>
    <property type="match status" value="1"/>
</dbReference>
<dbReference type="AlphaFoldDB" id="A0A5J9UHF9"/>
<dbReference type="SUPFAM" id="SSF52266">
    <property type="entry name" value="SGNH hydrolase"/>
    <property type="match status" value="1"/>
</dbReference>
<dbReference type="GO" id="GO:0016788">
    <property type="term" value="F:hydrolase activity, acting on ester bonds"/>
    <property type="evidence" value="ECO:0007669"/>
    <property type="project" value="InterPro"/>
</dbReference>
<dbReference type="EMBL" id="RWGY01000026">
    <property type="protein sequence ID" value="TVU22874.1"/>
    <property type="molecule type" value="Genomic_DNA"/>
</dbReference>
<feature type="signal peptide" evidence="5">
    <location>
        <begin position="1"/>
        <end position="18"/>
    </location>
</feature>
<dbReference type="OrthoDB" id="779507at2759"/>
<keyword evidence="7" id="KW-1185">Reference proteome</keyword>
<evidence type="ECO:0000313" key="7">
    <source>
        <dbReference type="Proteomes" id="UP000324897"/>
    </source>
</evidence>
<comment type="caution">
    <text evidence="6">The sequence shown here is derived from an EMBL/GenBank/DDBJ whole genome shotgun (WGS) entry which is preliminary data.</text>
</comment>
<sequence length="376" mass="40751">MKAAIAVLLLLLVPCIHGEYGAVHPHEPFAAIFSFGNSLADTGNFVRLAAPLIPAAAIPMNNLPYGETFFGHPTGRASDGRLILDFIANAFGLPFLPPSLDKTQNFSKGANFAVTGGTALDLAYYLQNNITSVPPFNSSLSVQLEWFEQLKPTLCNTKEGCDDYFGKSLFFMGEFGGNDYVFLLAAKKTVEETSAYVPAIVKAVADGVEKLIQHGAKSIVVPGNLPNGCIPILLTLYASPDSSDYDHNGCLKNLNGLARYHNDLLRRQVLQLQIKYPYTRIAFADHYRPVLSFLQMHGYYDFDGDSALVTCCGAGGGKYNYNPMAPCGFPGVTACANPSKAVNWDGIHLTEAAYKDIADGWLNGPFAEPPLWSLAY</sequence>
<dbReference type="Pfam" id="PF00657">
    <property type="entry name" value="Lipase_GDSL"/>
    <property type="match status" value="1"/>
</dbReference>
<keyword evidence="4" id="KW-0325">Glycoprotein</keyword>
<comment type="similarity">
    <text evidence="1">Belongs to the 'GDSL' lipolytic enzyme family.</text>
</comment>
<accession>A0A5J9UHF9</accession>
<evidence type="ECO:0000256" key="2">
    <source>
        <dbReference type="ARBA" id="ARBA00022729"/>
    </source>
</evidence>
<dbReference type="Gramene" id="TVU22874">
    <property type="protein sequence ID" value="TVU22874"/>
    <property type="gene ID" value="EJB05_32595"/>
</dbReference>
<evidence type="ECO:0000256" key="4">
    <source>
        <dbReference type="ARBA" id="ARBA00023180"/>
    </source>
</evidence>
<dbReference type="InterPro" id="IPR001087">
    <property type="entry name" value="GDSL"/>
</dbReference>
<reference evidence="6 7" key="1">
    <citation type="journal article" date="2019" name="Sci. Rep.">
        <title>A high-quality genome of Eragrostis curvula grass provides insights into Poaceae evolution and supports new strategies to enhance forage quality.</title>
        <authorList>
            <person name="Carballo J."/>
            <person name="Santos B.A.C.M."/>
            <person name="Zappacosta D."/>
            <person name="Garbus I."/>
            <person name="Selva J.P."/>
            <person name="Gallo C.A."/>
            <person name="Diaz A."/>
            <person name="Albertini E."/>
            <person name="Caccamo M."/>
            <person name="Echenique V."/>
        </authorList>
    </citation>
    <scope>NUCLEOTIDE SEQUENCE [LARGE SCALE GENOMIC DNA]</scope>
    <source>
        <strain evidence="7">cv. Victoria</strain>
        <tissue evidence="6">Leaf</tissue>
    </source>
</reference>
<feature type="chain" id="PRO_5023803946" description="Esterase" evidence="5">
    <location>
        <begin position="19"/>
        <end position="376"/>
    </location>
</feature>
<dbReference type="InterPro" id="IPR036514">
    <property type="entry name" value="SGNH_hydro_sf"/>
</dbReference>
<keyword evidence="2 5" id="KW-0732">Signal</keyword>
<name>A0A5J9UHF9_9POAL</name>
<dbReference type="CDD" id="cd01837">
    <property type="entry name" value="SGNH_plant_lipase_like"/>
    <property type="match status" value="1"/>
</dbReference>
<gene>
    <name evidence="6" type="ORF">EJB05_32595</name>
</gene>
<protein>
    <recommendedName>
        <fullName evidence="8">Esterase</fullName>
    </recommendedName>
</protein>
<dbReference type="Gene3D" id="3.40.50.1110">
    <property type="entry name" value="SGNH hydrolase"/>
    <property type="match status" value="1"/>
</dbReference>
<evidence type="ECO:0000313" key="6">
    <source>
        <dbReference type="EMBL" id="TVU22874.1"/>
    </source>
</evidence>
<dbReference type="PANTHER" id="PTHR22835:SF681">
    <property type="entry name" value="OS01G0216300 PROTEIN"/>
    <property type="match status" value="1"/>
</dbReference>
<organism evidence="6 7">
    <name type="scientific">Eragrostis curvula</name>
    <name type="common">weeping love grass</name>
    <dbReference type="NCBI Taxonomy" id="38414"/>
    <lineage>
        <taxon>Eukaryota</taxon>
        <taxon>Viridiplantae</taxon>
        <taxon>Streptophyta</taxon>
        <taxon>Embryophyta</taxon>
        <taxon>Tracheophyta</taxon>
        <taxon>Spermatophyta</taxon>
        <taxon>Magnoliopsida</taxon>
        <taxon>Liliopsida</taxon>
        <taxon>Poales</taxon>
        <taxon>Poaceae</taxon>
        <taxon>PACMAD clade</taxon>
        <taxon>Chloridoideae</taxon>
        <taxon>Eragrostideae</taxon>
        <taxon>Eragrostidinae</taxon>
        <taxon>Eragrostis</taxon>
    </lineage>
</organism>
<feature type="non-terminal residue" evidence="6">
    <location>
        <position position="1"/>
    </location>
</feature>
<evidence type="ECO:0008006" key="8">
    <source>
        <dbReference type="Google" id="ProtNLM"/>
    </source>
</evidence>
<keyword evidence="3" id="KW-0378">Hydrolase</keyword>
<evidence type="ECO:0000256" key="1">
    <source>
        <dbReference type="ARBA" id="ARBA00008668"/>
    </source>
</evidence>
<dbReference type="InterPro" id="IPR035669">
    <property type="entry name" value="SGNH_plant_lipase-like"/>
</dbReference>
<evidence type="ECO:0000256" key="5">
    <source>
        <dbReference type="SAM" id="SignalP"/>
    </source>
</evidence>
<proteinExistence type="inferred from homology"/>
<evidence type="ECO:0000256" key="3">
    <source>
        <dbReference type="ARBA" id="ARBA00022801"/>
    </source>
</evidence>
<dbReference type="Proteomes" id="UP000324897">
    <property type="component" value="Unassembled WGS sequence"/>
</dbReference>